<protein>
    <submittedName>
        <fullName evidence="1">Uncharacterized protein</fullName>
    </submittedName>
</protein>
<comment type="caution">
    <text evidence="1">The sequence shown here is derived from an EMBL/GenBank/DDBJ whole genome shotgun (WGS) entry which is preliminary data.</text>
</comment>
<dbReference type="EMBL" id="QUSF01000010">
    <property type="protein sequence ID" value="RLW05711.1"/>
    <property type="molecule type" value="Genomic_DNA"/>
</dbReference>
<accession>A0A3L8SQF9</accession>
<organism evidence="1 2">
    <name type="scientific">Chloebia gouldiae</name>
    <name type="common">Gouldian finch</name>
    <name type="synonym">Erythrura gouldiae</name>
    <dbReference type="NCBI Taxonomy" id="44316"/>
    <lineage>
        <taxon>Eukaryota</taxon>
        <taxon>Metazoa</taxon>
        <taxon>Chordata</taxon>
        <taxon>Craniata</taxon>
        <taxon>Vertebrata</taxon>
        <taxon>Euteleostomi</taxon>
        <taxon>Archelosauria</taxon>
        <taxon>Archosauria</taxon>
        <taxon>Dinosauria</taxon>
        <taxon>Saurischia</taxon>
        <taxon>Theropoda</taxon>
        <taxon>Coelurosauria</taxon>
        <taxon>Aves</taxon>
        <taxon>Neognathae</taxon>
        <taxon>Neoaves</taxon>
        <taxon>Telluraves</taxon>
        <taxon>Australaves</taxon>
        <taxon>Passeriformes</taxon>
        <taxon>Passeroidea</taxon>
        <taxon>Passeridae</taxon>
        <taxon>Chloebia</taxon>
    </lineage>
</organism>
<keyword evidence="2" id="KW-1185">Reference proteome</keyword>
<name>A0A3L8SQF9_CHLGU</name>
<reference evidence="1 2" key="1">
    <citation type="journal article" date="2018" name="Proc. R. Soc. B">
        <title>A non-coding region near Follistatin controls head colour polymorphism in the Gouldian finch.</title>
        <authorList>
            <person name="Toomey M.B."/>
            <person name="Marques C.I."/>
            <person name="Andrade P."/>
            <person name="Araujo P.M."/>
            <person name="Sabatino S."/>
            <person name="Gazda M.A."/>
            <person name="Afonso S."/>
            <person name="Lopes R.J."/>
            <person name="Corbo J.C."/>
            <person name="Carneiro M."/>
        </authorList>
    </citation>
    <scope>NUCLEOTIDE SEQUENCE [LARGE SCALE GENOMIC DNA]</scope>
    <source>
        <strain evidence="1">Red01</strain>
        <tissue evidence="1">Muscle</tissue>
    </source>
</reference>
<evidence type="ECO:0000313" key="1">
    <source>
        <dbReference type="EMBL" id="RLW05711.1"/>
    </source>
</evidence>
<sequence length="59" mass="5869">MLALAAAGRAELADLPQKAPLCSPGSSLPSSGGAFAKCSPALEVSPDEVSPHAQQANDH</sequence>
<dbReference type="Proteomes" id="UP000276834">
    <property type="component" value="Unassembled WGS sequence"/>
</dbReference>
<gene>
    <name evidence="1" type="ORF">DV515_00004720</name>
</gene>
<proteinExistence type="predicted"/>
<evidence type="ECO:0000313" key="2">
    <source>
        <dbReference type="Proteomes" id="UP000276834"/>
    </source>
</evidence>
<dbReference type="AlphaFoldDB" id="A0A3L8SQF9"/>